<evidence type="ECO:0000313" key="3">
    <source>
        <dbReference type="EMBL" id="KOB86258.1"/>
    </source>
</evidence>
<dbReference type="EMBL" id="DS016263">
    <property type="protein sequence ID" value="KOB86258.1"/>
    <property type="molecule type" value="Genomic_DNA"/>
</dbReference>
<evidence type="ECO:0000313" key="4">
    <source>
        <dbReference type="Proteomes" id="UP000054282"/>
    </source>
</evidence>
<dbReference type="PANTHER" id="PTHR45994">
    <property type="entry name" value="FI21225P1"/>
    <property type="match status" value="1"/>
</dbReference>
<dbReference type="Proteomes" id="UP000054282">
    <property type="component" value="Unassembled WGS sequence"/>
</dbReference>
<gene>
    <name evidence="3" type="ORF">PFDG_05457</name>
</gene>
<dbReference type="KEGG" id="pfd:PFDG_05457"/>
<protein>
    <submittedName>
        <fullName evidence="3">Uncharacterized protein</fullName>
    </submittedName>
</protein>
<sequence>MEYQNYKCVFASNWSFRVCCHLICVLPYYLVRTKGIDHIFSSFNNTTDQNILLRILTFFNNIMTCDDIPDDILKKIKTYVEKKKDLNEENTQMANFILQ</sequence>
<reference evidence="4" key="1">
    <citation type="submission" date="2006-09" db="EMBL/GenBank/DDBJ databases">
        <title>Annotation of Plasmodium falciparum Dd2.</title>
        <authorList>
            <consortium name="The Broad Institute Genome Sequencing Platform"/>
            <person name="Volkman S.K."/>
            <person name="Neafsey D.E."/>
            <person name="Dash A.P."/>
            <person name="Chitnis C.E."/>
            <person name="Hartl D.L."/>
            <person name="Young S.K."/>
            <person name="Zeng Q."/>
            <person name="Koehrsen M."/>
            <person name="Alvarado L."/>
            <person name="Berlin A."/>
            <person name="Borenstein D."/>
            <person name="Chapman S.B."/>
            <person name="Chen Z."/>
            <person name="Engels R."/>
            <person name="Freedman E."/>
            <person name="Gellesch M."/>
            <person name="Goldberg J."/>
            <person name="Griggs A."/>
            <person name="Gujja S."/>
            <person name="Heilman E.R."/>
            <person name="Heiman D.I."/>
            <person name="Howarth C."/>
            <person name="Jen D."/>
            <person name="Larson L."/>
            <person name="Mehta T."/>
            <person name="Neiman D."/>
            <person name="Park D."/>
            <person name="Pearson M."/>
            <person name="Roberts A."/>
            <person name="Saif S."/>
            <person name="Shea T."/>
            <person name="Shenoy N."/>
            <person name="Sisk P."/>
            <person name="Stolte C."/>
            <person name="Sykes S."/>
            <person name="Walk T."/>
            <person name="White J."/>
            <person name="Yandava C."/>
            <person name="Haas B."/>
            <person name="Henn M.R."/>
            <person name="Nusbaum C."/>
            <person name="Birren B."/>
        </authorList>
    </citation>
    <scope>NUCLEOTIDE SEQUENCE [LARGE SCALE GENOMIC DNA]</scope>
</reference>
<proteinExistence type="predicted"/>
<dbReference type="GO" id="GO:0005737">
    <property type="term" value="C:cytoplasm"/>
    <property type="evidence" value="ECO:0007669"/>
    <property type="project" value="UniProtKB-SubCell"/>
</dbReference>
<keyword evidence="2" id="KW-0963">Cytoplasm</keyword>
<evidence type="ECO:0000256" key="2">
    <source>
        <dbReference type="ARBA" id="ARBA00022490"/>
    </source>
</evidence>
<dbReference type="GO" id="GO:0051879">
    <property type="term" value="F:Hsp90 protein binding"/>
    <property type="evidence" value="ECO:0007669"/>
    <property type="project" value="TreeGrafter"/>
</dbReference>
<evidence type="ECO:0000256" key="1">
    <source>
        <dbReference type="ARBA" id="ARBA00004496"/>
    </source>
</evidence>
<comment type="subcellular location">
    <subcellularLocation>
        <location evidence="1">Cytoplasm</location>
    </subcellularLocation>
</comment>
<name>A0A0L7M0D5_PLAF4</name>
<reference evidence="4" key="2">
    <citation type="submission" date="2006-09" db="EMBL/GenBank/DDBJ databases">
        <title>The genome sequence of Plasmodium falciparum Dd2.</title>
        <authorList>
            <consortium name="The Broad Institute Genome Sequencing Platform"/>
            <person name="Birren B."/>
            <person name="Lander E."/>
            <person name="Galagan J."/>
            <person name="Nusbaum C."/>
            <person name="Devon K."/>
            <person name="Henn M."/>
            <person name="Jaffe D."/>
            <person name="Butler J."/>
            <person name="Alvarez P."/>
            <person name="Gnerre S."/>
            <person name="Grabherr M."/>
            <person name="Kleber M."/>
            <person name="Mauceli E."/>
            <person name="Brockman W."/>
            <person name="MacCallum I.A."/>
            <person name="Rounsley S."/>
            <person name="Young S."/>
            <person name="LaButti K."/>
            <person name="Pushparaj V."/>
            <person name="DeCaprio D."/>
            <person name="Crawford M."/>
            <person name="Koehrsen M."/>
            <person name="Engels R."/>
            <person name="Montgomery P."/>
            <person name="Pearson M."/>
            <person name="Howarth C."/>
            <person name="Larson L."/>
            <person name="Luoma S."/>
            <person name="White J."/>
            <person name="Kodira C."/>
            <person name="Zeng Q."/>
            <person name="O'Leary S."/>
            <person name="Yandava C."/>
            <person name="Alvarado L."/>
            <person name="Wirth D."/>
            <person name="Volkman S."/>
            <person name="Hartl D."/>
        </authorList>
    </citation>
    <scope>NUCLEOTIDE SEQUENCE [LARGE SCALE GENOMIC DNA]</scope>
</reference>
<organism evidence="3 4">
    <name type="scientific">Plasmodium falciparum (isolate Dd2)</name>
    <dbReference type="NCBI Taxonomy" id="57267"/>
    <lineage>
        <taxon>Eukaryota</taxon>
        <taxon>Sar</taxon>
        <taxon>Alveolata</taxon>
        <taxon>Apicomplexa</taxon>
        <taxon>Aconoidasida</taxon>
        <taxon>Haemosporida</taxon>
        <taxon>Plasmodiidae</taxon>
        <taxon>Plasmodium</taxon>
        <taxon>Plasmodium (Laverania)</taxon>
    </lineage>
</organism>
<dbReference type="PANTHER" id="PTHR45994:SF1">
    <property type="entry name" value="FI21225P1"/>
    <property type="match status" value="1"/>
</dbReference>
<accession>A0A0L7M0D5</accession>
<dbReference type="AlphaFoldDB" id="A0A0L7M0D5"/>